<keyword evidence="3" id="KW-0175">Coiled coil</keyword>
<name>A0A0N0M1H1_9GAMM</name>
<dbReference type="Gene3D" id="2.40.50.100">
    <property type="match status" value="1"/>
</dbReference>
<evidence type="ECO:0000256" key="2">
    <source>
        <dbReference type="ARBA" id="ARBA00022823"/>
    </source>
</evidence>
<dbReference type="PROSITE" id="PS00189">
    <property type="entry name" value="LIPOYL"/>
    <property type="match status" value="1"/>
</dbReference>
<keyword evidence="6" id="KW-1185">Reference proteome</keyword>
<evidence type="ECO:0000256" key="1">
    <source>
        <dbReference type="ARBA" id="ARBA00001938"/>
    </source>
</evidence>
<evidence type="ECO:0000313" key="5">
    <source>
        <dbReference type="EMBL" id="KPH64639.1"/>
    </source>
</evidence>
<reference evidence="5 6" key="1">
    <citation type="submission" date="2015-08" db="EMBL/GenBank/DDBJ databases">
        <title>Draft Genome Sequence of Pseudoalteromonas porphyrae UCD-SED14.</title>
        <authorList>
            <person name="Coil D.A."/>
            <person name="Jospin G."/>
            <person name="Lee R.D."/>
            <person name="Eisen J.A."/>
        </authorList>
    </citation>
    <scope>NUCLEOTIDE SEQUENCE [LARGE SCALE GENOMIC DNA]</scope>
    <source>
        <strain evidence="5 6">UCD-SED14</strain>
    </source>
</reference>
<dbReference type="STRING" id="187330.AMS58_19875"/>
<dbReference type="Proteomes" id="UP000037848">
    <property type="component" value="Unassembled WGS sequence"/>
</dbReference>
<dbReference type="InterPro" id="IPR003016">
    <property type="entry name" value="2-oxoA_DH_lipoyl-BS"/>
</dbReference>
<comment type="caution">
    <text evidence="5">The sequence shown here is derived from an EMBL/GenBank/DDBJ whole genome shotgun (WGS) entry which is preliminary data.</text>
</comment>
<dbReference type="OrthoDB" id="6315275at2"/>
<sequence length="117" mass="12796">MDIQAPELFDSMGEAKIAAVYVNDGQAVTANQALFDVELEKAVLEVIAPSAGIVYDFKAKVGDVIHSEQLIMLLREKLPGEQTADKKLPLEEEVAFLKAENARLKQQLKEQQLTAAG</sequence>
<proteinExistence type="predicted"/>
<dbReference type="InterPro" id="IPR000089">
    <property type="entry name" value="Biotin_lipoyl"/>
</dbReference>
<dbReference type="RefSeq" id="WP_054453236.1">
    <property type="nucleotide sequence ID" value="NZ_LHPH01000004.1"/>
</dbReference>
<comment type="cofactor">
    <cofactor evidence="1">
        <name>(R)-lipoate</name>
        <dbReference type="ChEBI" id="CHEBI:83088"/>
    </cofactor>
</comment>
<dbReference type="EMBL" id="LHPH01000004">
    <property type="protein sequence ID" value="KPH64639.1"/>
    <property type="molecule type" value="Genomic_DNA"/>
</dbReference>
<keyword evidence="2" id="KW-0450">Lipoyl</keyword>
<feature type="domain" description="Lipoyl-binding" evidence="4">
    <location>
        <begin position="1"/>
        <end position="75"/>
    </location>
</feature>
<feature type="coiled-coil region" evidence="3">
    <location>
        <begin position="87"/>
        <end position="114"/>
    </location>
</feature>
<gene>
    <name evidence="5" type="ORF">ADS77_05030</name>
</gene>
<protein>
    <recommendedName>
        <fullName evidence="4">Lipoyl-binding domain-containing protein</fullName>
    </recommendedName>
</protein>
<evidence type="ECO:0000259" key="4">
    <source>
        <dbReference type="PROSITE" id="PS50968"/>
    </source>
</evidence>
<evidence type="ECO:0000256" key="3">
    <source>
        <dbReference type="SAM" id="Coils"/>
    </source>
</evidence>
<accession>A0A0N0M1H1</accession>
<evidence type="ECO:0000313" key="6">
    <source>
        <dbReference type="Proteomes" id="UP000037848"/>
    </source>
</evidence>
<dbReference type="PROSITE" id="PS50968">
    <property type="entry name" value="BIOTINYL_LIPOYL"/>
    <property type="match status" value="1"/>
</dbReference>
<dbReference type="SUPFAM" id="SSF51230">
    <property type="entry name" value="Single hybrid motif"/>
    <property type="match status" value="1"/>
</dbReference>
<organism evidence="5 6">
    <name type="scientific">Pseudoalteromonas porphyrae</name>
    <dbReference type="NCBI Taxonomy" id="187330"/>
    <lineage>
        <taxon>Bacteria</taxon>
        <taxon>Pseudomonadati</taxon>
        <taxon>Pseudomonadota</taxon>
        <taxon>Gammaproteobacteria</taxon>
        <taxon>Alteromonadales</taxon>
        <taxon>Pseudoalteromonadaceae</taxon>
        <taxon>Pseudoalteromonas</taxon>
    </lineage>
</organism>
<dbReference type="InterPro" id="IPR011053">
    <property type="entry name" value="Single_hybrid_motif"/>
</dbReference>
<dbReference type="AlphaFoldDB" id="A0A0N0M1H1"/>
<dbReference type="Pfam" id="PF00364">
    <property type="entry name" value="Biotin_lipoyl"/>
    <property type="match status" value="1"/>
</dbReference>
<dbReference type="PATRIC" id="fig|187330.3.peg.2767"/>